<reference evidence="1" key="1">
    <citation type="journal article" date="2023" name="GigaByte">
        <title>Genome assembly of the bearded iris, Iris pallida Lam.</title>
        <authorList>
            <person name="Bruccoleri R.E."/>
            <person name="Oakeley E.J."/>
            <person name="Faust A.M.E."/>
            <person name="Altorfer M."/>
            <person name="Dessus-Babus S."/>
            <person name="Burckhardt D."/>
            <person name="Oertli M."/>
            <person name="Naumann U."/>
            <person name="Petersen F."/>
            <person name="Wong J."/>
        </authorList>
    </citation>
    <scope>NUCLEOTIDE SEQUENCE</scope>
    <source>
        <strain evidence="1">GSM-AAB239-AS_SAM_17_03QT</strain>
    </source>
</reference>
<organism evidence="1 2">
    <name type="scientific">Iris pallida</name>
    <name type="common">Sweet iris</name>
    <dbReference type="NCBI Taxonomy" id="29817"/>
    <lineage>
        <taxon>Eukaryota</taxon>
        <taxon>Viridiplantae</taxon>
        <taxon>Streptophyta</taxon>
        <taxon>Embryophyta</taxon>
        <taxon>Tracheophyta</taxon>
        <taxon>Spermatophyta</taxon>
        <taxon>Magnoliopsida</taxon>
        <taxon>Liliopsida</taxon>
        <taxon>Asparagales</taxon>
        <taxon>Iridaceae</taxon>
        <taxon>Iridoideae</taxon>
        <taxon>Irideae</taxon>
        <taxon>Iris</taxon>
    </lineage>
</organism>
<evidence type="ECO:0000313" key="2">
    <source>
        <dbReference type="Proteomes" id="UP001140949"/>
    </source>
</evidence>
<keyword evidence="2" id="KW-1185">Reference proteome</keyword>
<dbReference type="AlphaFoldDB" id="A0AAX6EST4"/>
<evidence type="ECO:0000313" key="1">
    <source>
        <dbReference type="EMBL" id="KAJ6807018.1"/>
    </source>
</evidence>
<dbReference type="Proteomes" id="UP001140949">
    <property type="component" value="Unassembled WGS sequence"/>
</dbReference>
<reference evidence="1" key="2">
    <citation type="submission" date="2023-04" db="EMBL/GenBank/DDBJ databases">
        <authorList>
            <person name="Bruccoleri R.E."/>
            <person name="Oakeley E.J."/>
            <person name="Faust A.-M."/>
            <person name="Dessus-Babus S."/>
            <person name="Altorfer M."/>
            <person name="Burckhardt D."/>
            <person name="Oertli M."/>
            <person name="Naumann U."/>
            <person name="Petersen F."/>
            <person name="Wong J."/>
        </authorList>
    </citation>
    <scope>NUCLEOTIDE SEQUENCE</scope>
    <source>
        <strain evidence="1">GSM-AAB239-AS_SAM_17_03QT</strain>
        <tissue evidence="1">Leaf</tissue>
    </source>
</reference>
<name>A0AAX6EST4_IRIPA</name>
<sequence length="162" mass="19000">MGAALKQIKFVIKYIRKAKQSEGLDFDAFAYRVINLFDNEVEVGSRAQLWNDFGKDMFGRSQRAELDFLQFLDFTSRLRTSCSFFSMKKTFDMVKITRPASDVWILGSFAFYLELEKLLGPELMPDFMALNSASQAREGEDIIRKRDPLLYLAFRFLYKEYF</sequence>
<gene>
    <name evidence="1" type="ORF">M6B38_106680</name>
</gene>
<proteinExistence type="predicted"/>
<protein>
    <submittedName>
        <fullName evidence="1">Uncharacterized protein</fullName>
    </submittedName>
</protein>
<accession>A0AAX6EST4</accession>
<dbReference type="EMBL" id="JANAVB010034406">
    <property type="protein sequence ID" value="KAJ6807018.1"/>
    <property type="molecule type" value="Genomic_DNA"/>
</dbReference>
<comment type="caution">
    <text evidence="1">The sequence shown here is derived from an EMBL/GenBank/DDBJ whole genome shotgun (WGS) entry which is preliminary data.</text>
</comment>